<reference evidence="2" key="1">
    <citation type="submission" date="2017-07" db="EMBL/GenBank/DDBJ databases">
        <title>Taro Niue Genome Assembly and Annotation.</title>
        <authorList>
            <person name="Atibalentja N."/>
            <person name="Keating K."/>
            <person name="Fields C.J."/>
        </authorList>
    </citation>
    <scope>NUCLEOTIDE SEQUENCE</scope>
    <source>
        <strain evidence="2">Niue_2</strain>
        <tissue evidence="2">Leaf</tissue>
    </source>
</reference>
<name>A0A843UY00_COLES</name>
<proteinExistence type="predicted"/>
<evidence type="ECO:0000256" key="1">
    <source>
        <dbReference type="SAM" id="MobiDB-lite"/>
    </source>
</evidence>
<dbReference type="Proteomes" id="UP000652761">
    <property type="component" value="Unassembled WGS sequence"/>
</dbReference>
<evidence type="ECO:0000313" key="3">
    <source>
        <dbReference type="Proteomes" id="UP000652761"/>
    </source>
</evidence>
<dbReference type="EMBL" id="NMUH01001297">
    <property type="protein sequence ID" value="MQL91042.1"/>
    <property type="molecule type" value="Genomic_DNA"/>
</dbReference>
<feature type="compositionally biased region" description="Polar residues" evidence="1">
    <location>
        <begin position="9"/>
        <end position="36"/>
    </location>
</feature>
<keyword evidence="3" id="KW-1185">Reference proteome</keyword>
<comment type="caution">
    <text evidence="2">The sequence shown here is derived from an EMBL/GenBank/DDBJ whole genome shotgun (WGS) entry which is preliminary data.</text>
</comment>
<sequence length="66" mass="6645">MVYGGCSGRESTSSGAPSTSVGRGSTPIGSASSTTPVVLVTEVESQHRTAEEVAQPAGCQSCWISQ</sequence>
<organism evidence="2 3">
    <name type="scientific">Colocasia esculenta</name>
    <name type="common">Wild taro</name>
    <name type="synonym">Arum esculentum</name>
    <dbReference type="NCBI Taxonomy" id="4460"/>
    <lineage>
        <taxon>Eukaryota</taxon>
        <taxon>Viridiplantae</taxon>
        <taxon>Streptophyta</taxon>
        <taxon>Embryophyta</taxon>
        <taxon>Tracheophyta</taxon>
        <taxon>Spermatophyta</taxon>
        <taxon>Magnoliopsida</taxon>
        <taxon>Liliopsida</taxon>
        <taxon>Araceae</taxon>
        <taxon>Aroideae</taxon>
        <taxon>Colocasieae</taxon>
        <taxon>Colocasia</taxon>
    </lineage>
</organism>
<evidence type="ECO:0000313" key="2">
    <source>
        <dbReference type="EMBL" id="MQL91042.1"/>
    </source>
</evidence>
<dbReference type="AlphaFoldDB" id="A0A843UY00"/>
<gene>
    <name evidence="2" type="ORF">Taro_023644</name>
</gene>
<accession>A0A843UY00</accession>
<protein>
    <submittedName>
        <fullName evidence="2">Uncharacterized protein</fullName>
    </submittedName>
</protein>
<feature type="region of interest" description="Disordered" evidence="1">
    <location>
        <begin position="1"/>
        <end position="37"/>
    </location>
</feature>